<dbReference type="Gene3D" id="3.40.50.300">
    <property type="entry name" value="P-loop containing nucleotide triphosphate hydrolases"/>
    <property type="match status" value="1"/>
</dbReference>
<dbReference type="Proteomes" id="UP000216840">
    <property type="component" value="Unassembled WGS sequence"/>
</dbReference>
<evidence type="ECO:0000259" key="1">
    <source>
        <dbReference type="Pfam" id="PF00685"/>
    </source>
</evidence>
<dbReference type="EMBL" id="NGJN01000003">
    <property type="protein sequence ID" value="OZV69242.1"/>
    <property type="molecule type" value="Genomic_DNA"/>
</dbReference>
<dbReference type="Pfam" id="PF00685">
    <property type="entry name" value="Sulfotransfer_1"/>
    <property type="match status" value="1"/>
</dbReference>
<gene>
    <name evidence="2" type="ORF">CA834_07235</name>
</gene>
<sequence>MLRFFKKYKNAEAKNLLVIGAPKSGTTALLYKLKNALGGNDVAEYFEPSHLETINKAITKNKKSITKVVAIKQIDMQAISNFSKIILIPRDPRDQFISAMLYEAGYHSLWDKDEELILEFYSALCQKSKQPDSINCIDMWVKYVGHSLPLNEFVQRNEYLRSFYKESNAFVLKYEDFIKQDFEKTEKYLDLSLNSGEIAVVPTRFNRVVRTKGTGSWKDWLTAADLEFFKDKFSNYYRDFGYTHLDWELDHNKIDKEFSSNYFLKTVNEKRKQEGLCEIIPL</sequence>
<proteinExistence type="predicted"/>
<reference evidence="2 3" key="1">
    <citation type="submission" date="2017-05" db="EMBL/GenBank/DDBJ databases">
        <title>The draft genome sequence of Idiomarina salinarum WNB302.</title>
        <authorList>
            <person name="Sun Y."/>
            <person name="Chen B."/>
            <person name="Du Z."/>
        </authorList>
    </citation>
    <scope>NUCLEOTIDE SEQUENCE [LARGE SCALE GENOMIC DNA]</scope>
    <source>
        <strain evidence="2 3">WNB302</strain>
    </source>
</reference>
<organism evidence="2 3">
    <name type="scientific">Winogradskyella aurantia</name>
    <dbReference type="NCBI Taxonomy" id="1915063"/>
    <lineage>
        <taxon>Bacteria</taxon>
        <taxon>Pseudomonadati</taxon>
        <taxon>Bacteroidota</taxon>
        <taxon>Flavobacteriia</taxon>
        <taxon>Flavobacteriales</taxon>
        <taxon>Flavobacteriaceae</taxon>
        <taxon>Winogradskyella</taxon>
    </lineage>
</organism>
<accession>A0A265UVK6</accession>
<keyword evidence="3" id="KW-1185">Reference proteome</keyword>
<dbReference type="InterPro" id="IPR027417">
    <property type="entry name" value="P-loop_NTPase"/>
</dbReference>
<protein>
    <recommendedName>
        <fullName evidence="1">Sulfotransferase domain-containing protein</fullName>
    </recommendedName>
</protein>
<dbReference type="SUPFAM" id="SSF52540">
    <property type="entry name" value="P-loop containing nucleoside triphosphate hydrolases"/>
    <property type="match status" value="1"/>
</dbReference>
<feature type="domain" description="Sulfotransferase" evidence="1">
    <location>
        <begin position="15"/>
        <end position="187"/>
    </location>
</feature>
<evidence type="ECO:0000313" key="2">
    <source>
        <dbReference type="EMBL" id="OZV69242.1"/>
    </source>
</evidence>
<evidence type="ECO:0000313" key="3">
    <source>
        <dbReference type="Proteomes" id="UP000216840"/>
    </source>
</evidence>
<dbReference type="AlphaFoldDB" id="A0A265UVK6"/>
<comment type="caution">
    <text evidence="2">The sequence shown here is derived from an EMBL/GenBank/DDBJ whole genome shotgun (WGS) entry which is preliminary data.</text>
</comment>
<dbReference type="InterPro" id="IPR000863">
    <property type="entry name" value="Sulfotransferase_dom"/>
</dbReference>
<dbReference type="RefSeq" id="WP_094968015.1">
    <property type="nucleotide sequence ID" value="NZ_NGJN01000003.1"/>
</dbReference>
<name>A0A265UVK6_9FLAO</name>
<dbReference type="OrthoDB" id="8767516at2"/>
<dbReference type="GO" id="GO:0008146">
    <property type="term" value="F:sulfotransferase activity"/>
    <property type="evidence" value="ECO:0007669"/>
    <property type="project" value="InterPro"/>
</dbReference>